<sequence length="674" mass="77576">MWSADDDPIPYQEYPTWPFLKLYEEQEQAAVAQHVRASYPQPCDPQDSRAVLIWRGKRFLDVLKGFHEGSLDLTGRHPWRYRLYFTRWTSYISAFNRVARYTILEEETIGTGDFTFQLPHYVVTKPGVLEEFEREWKPPYWNVLYPATCSAVEVVKFMMDSPEPRFQNILLTHLPTEILDRVFFFASSTQALLLGSTCRLLREVSLRWIYEGRSLVFRYKPDYSKPLEEEDQDDLAENAKAQLMNTIDSLLARPDIVQKTLNIRIYDEWQSHRDILRGDVSIFTVNDELFQGLELNQDFYGPLLAKIGEFIRACTNATHLSLASILVTPVIAGAMISLPHLHTLSLRGCNFAAGLPLFMDERASTPPILNMRLSHPRFLWENWWYWAFLSLSPDVRTLSVSGSRREPIQVLQDPMREMYNPWPTVERFSVTALAPYQIPTLTSWIELSKADWPLRLTHFMVDTHYPMDQEDLFMLVDALRGAPLQILALSGVRYAGLDLIDRIAEAFPDLVGLTLIHRYKVIKDFERARLSMWPHASWEYAPRFGAFSRLEHLGMNFYCPPITGFLDDGVIESMETGVPCDCYVLPCLEEEEDNDTVARVFAVHCPSLKSFTLHAMPLLNATFIISRRPDGYPIVEGENNWSGIYGPIPQPYFPLKLGEFSWDPISPEAAGASS</sequence>
<dbReference type="KEGG" id="gtr:GLOTRDRAFT_118721"/>
<reference evidence="1 2" key="1">
    <citation type="journal article" date="2012" name="Science">
        <title>The Paleozoic origin of enzymatic lignin decomposition reconstructed from 31 fungal genomes.</title>
        <authorList>
            <person name="Floudas D."/>
            <person name="Binder M."/>
            <person name="Riley R."/>
            <person name="Barry K."/>
            <person name="Blanchette R.A."/>
            <person name="Henrissat B."/>
            <person name="Martinez A.T."/>
            <person name="Otillar R."/>
            <person name="Spatafora J.W."/>
            <person name="Yadav J.S."/>
            <person name="Aerts A."/>
            <person name="Benoit I."/>
            <person name="Boyd A."/>
            <person name="Carlson A."/>
            <person name="Copeland A."/>
            <person name="Coutinho P.M."/>
            <person name="de Vries R.P."/>
            <person name="Ferreira P."/>
            <person name="Findley K."/>
            <person name="Foster B."/>
            <person name="Gaskell J."/>
            <person name="Glotzer D."/>
            <person name="Gorecki P."/>
            <person name="Heitman J."/>
            <person name="Hesse C."/>
            <person name="Hori C."/>
            <person name="Igarashi K."/>
            <person name="Jurgens J.A."/>
            <person name="Kallen N."/>
            <person name="Kersten P."/>
            <person name="Kohler A."/>
            <person name="Kuees U."/>
            <person name="Kumar T.K.A."/>
            <person name="Kuo A."/>
            <person name="LaButti K."/>
            <person name="Larrondo L.F."/>
            <person name="Lindquist E."/>
            <person name="Ling A."/>
            <person name="Lombard V."/>
            <person name="Lucas S."/>
            <person name="Lundell T."/>
            <person name="Martin R."/>
            <person name="McLaughlin D.J."/>
            <person name="Morgenstern I."/>
            <person name="Morin E."/>
            <person name="Murat C."/>
            <person name="Nagy L.G."/>
            <person name="Nolan M."/>
            <person name="Ohm R.A."/>
            <person name="Patyshakuliyeva A."/>
            <person name="Rokas A."/>
            <person name="Ruiz-Duenas F.J."/>
            <person name="Sabat G."/>
            <person name="Salamov A."/>
            <person name="Samejima M."/>
            <person name="Schmutz J."/>
            <person name="Slot J.C."/>
            <person name="St John F."/>
            <person name="Stenlid J."/>
            <person name="Sun H."/>
            <person name="Sun S."/>
            <person name="Syed K."/>
            <person name="Tsang A."/>
            <person name="Wiebenga A."/>
            <person name="Young D."/>
            <person name="Pisabarro A."/>
            <person name="Eastwood D.C."/>
            <person name="Martin F."/>
            <person name="Cullen D."/>
            <person name="Grigoriev I.V."/>
            <person name="Hibbett D.S."/>
        </authorList>
    </citation>
    <scope>NUCLEOTIDE SEQUENCE [LARGE SCALE GENOMIC DNA]</scope>
    <source>
        <strain evidence="1 2">ATCC 11539</strain>
    </source>
</reference>
<accession>S7QM17</accession>
<name>S7QM17_GLOTA</name>
<keyword evidence="2" id="KW-1185">Reference proteome</keyword>
<gene>
    <name evidence="1" type="ORF">GLOTRDRAFT_118721</name>
</gene>
<dbReference type="OMA" id="FEFYSAR"/>
<dbReference type="SUPFAM" id="SSF81383">
    <property type="entry name" value="F-box domain"/>
    <property type="match status" value="1"/>
</dbReference>
<dbReference type="GeneID" id="19300516"/>
<dbReference type="eggNOG" id="ENOG502SQ6A">
    <property type="taxonomic scope" value="Eukaryota"/>
</dbReference>
<dbReference type="InterPro" id="IPR036047">
    <property type="entry name" value="F-box-like_dom_sf"/>
</dbReference>
<evidence type="ECO:0000313" key="1">
    <source>
        <dbReference type="EMBL" id="EPQ60478.1"/>
    </source>
</evidence>
<organism evidence="1 2">
    <name type="scientific">Gloeophyllum trabeum (strain ATCC 11539 / FP-39264 / Madison 617)</name>
    <name type="common">Brown rot fungus</name>
    <dbReference type="NCBI Taxonomy" id="670483"/>
    <lineage>
        <taxon>Eukaryota</taxon>
        <taxon>Fungi</taxon>
        <taxon>Dikarya</taxon>
        <taxon>Basidiomycota</taxon>
        <taxon>Agaricomycotina</taxon>
        <taxon>Agaricomycetes</taxon>
        <taxon>Gloeophyllales</taxon>
        <taxon>Gloeophyllaceae</taxon>
        <taxon>Gloeophyllum</taxon>
    </lineage>
</organism>
<evidence type="ECO:0008006" key="3">
    <source>
        <dbReference type="Google" id="ProtNLM"/>
    </source>
</evidence>
<proteinExistence type="predicted"/>
<protein>
    <recommendedName>
        <fullName evidence="3">F-box domain-containing protein</fullName>
    </recommendedName>
</protein>
<dbReference type="OrthoDB" id="3258311at2759"/>
<dbReference type="Proteomes" id="UP000030669">
    <property type="component" value="Unassembled WGS sequence"/>
</dbReference>
<evidence type="ECO:0000313" key="2">
    <source>
        <dbReference type="Proteomes" id="UP000030669"/>
    </source>
</evidence>
<dbReference type="EMBL" id="KB469296">
    <property type="protein sequence ID" value="EPQ60478.1"/>
    <property type="molecule type" value="Genomic_DNA"/>
</dbReference>
<dbReference type="AlphaFoldDB" id="S7QM17"/>
<dbReference type="RefSeq" id="XP_007860880.1">
    <property type="nucleotide sequence ID" value="XM_007862689.1"/>
</dbReference>
<dbReference type="SUPFAM" id="SSF52047">
    <property type="entry name" value="RNI-like"/>
    <property type="match status" value="1"/>
</dbReference>
<dbReference type="HOGENOM" id="CLU_024464_0_0_1"/>